<protein>
    <submittedName>
        <fullName evidence="1">Uncharacterized protein</fullName>
    </submittedName>
</protein>
<sequence>MAKNKDLDLRLTTTIKILAYVTCVKLLRNKSSAMLKLYILCSFARLSDEVFIEIECFVAINNKTISEYTEDLTSILYYGEIDETYIDIFVNH</sequence>
<comment type="caution">
    <text evidence="1">The sequence shown here is derived from an EMBL/GenBank/DDBJ whole genome shotgun (WGS) entry which is preliminary data.</text>
</comment>
<reference evidence="1" key="1">
    <citation type="submission" date="2021-02" db="EMBL/GenBank/DDBJ databases">
        <authorList>
            <person name="Nowell W R."/>
        </authorList>
    </citation>
    <scope>NUCLEOTIDE SEQUENCE</scope>
</reference>
<dbReference type="Proteomes" id="UP000663852">
    <property type="component" value="Unassembled WGS sequence"/>
</dbReference>
<accession>A0A814FWG5</accession>
<name>A0A814FWG5_ADIRI</name>
<evidence type="ECO:0000313" key="1">
    <source>
        <dbReference type="EMBL" id="CAF0989375.1"/>
    </source>
</evidence>
<proteinExistence type="predicted"/>
<dbReference type="EMBL" id="CAJNOJ010000058">
    <property type="protein sequence ID" value="CAF0989375.1"/>
    <property type="molecule type" value="Genomic_DNA"/>
</dbReference>
<gene>
    <name evidence="1" type="ORF">EDS130_LOCUS14305</name>
</gene>
<evidence type="ECO:0000313" key="2">
    <source>
        <dbReference type="Proteomes" id="UP000663852"/>
    </source>
</evidence>
<dbReference type="AlphaFoldDB" id="A0A814FWG5"/>
<organism evidence="1 2">
    <name type="scientific">Adineta ricciae</name>
    <name type="common">Rotifer</name>
    <dbReference type="NCBI Taxonomy" id="249248"/>
    <lineage>
        <taxon>Eukaryota</taxon>
        <taxon>Metazoa</taxon>
        <taxon>Spiralia</taxon>
        <taxon>Gnathifera</taxon>
        <taxon>Rotifera</taxon>
        <taxon>Eurotatoria</taxon>
        <taxon>Bdelloidea</taxon>
        <taxon>Adinetida</taxon>
        <taxon>Adinetidae</taxon>
        <taxon>Adineta</taxon>
    </lineage>
</organism>